<evidence type="ECO:0000256" key="10">
    <source>
        <dbReference type="HAMAP-Rule" id="MF_01405"/>
    </source>
</evidence>
<dbReference type="InterPro" id="IPR002637">
    <property type="entry name" value="RdgB/HAM1"/>
</dbReference>
<evidence type="ECO:0000256" key="11">
    <source>
        <dbReference type="RuleBase" id="RU003781"/>
    </source>
</evidence>
<feature type="binding site" evidence="10">
    <location>
        <begin position="166"/>
        <end position="169"/>
    </location>
    <ligand>
        <name>substrate</name>
    </ligand>
</feature>
<keyword evidence="5 10" id="KW-0378">Hydrolase</keyword>
<comment type="caution">
    <text evidence="10">Lacks conserved residue(s) required for the propagation of feature annotation.</text>
</comment>
<evidence type="ECO:0000256" key="9">
    <source>
        <dbReference type="ARBA" id="ARBA00052017"/>
    </source>
</evidence>
<dbReference type="Pfam" id="PF01725">
    <property type="entry name" value="Ham1p_like"/>
    <property type="match status" value="1"/>
</dbReference>
<comment type="function">
    <text evidence="10">Pyrophosphatase that catalyzes the hydrolysis of nucleoside triphosphates to their monophosphate derivatives, with a high preference for the non-canonical purine nucleotides XTP (xanthosine triphosphate), dITP (deoxyinosine triphosphate) and ITP. Seems to function as a house-cleaning enzyme that removes non-canonical purine nucleotides from the nucleotide pool, thus preventing their incorporation into DNA/RNA and avoiding chromosomal lesions.</text>
</comment>
<dbReference type="GO" id="GO:0005829">
    <property type="term" value="C:cytosol"/>
    <property type="evidence" value="ECO:0007669"/>
    <property type="project" value="TreeGrafter"/>
</dbReference>
<comment type="cofactor">
    <cofactor evidence="10">
        <name>Mg(2+)</name>
        <dbReference type="ChEBI" id="CHEBI:18420"/>
    </cofactor>
    <text evidence="10">Binds 1 Mg(2+) ion per subunit.</text>
</comment>
<feature type="active site" description="Proton acceptor" evidence="10">
    <location>
        <position position="73"/>
    </location>
</feature>
<dbReference type="GO" id="GO:0036220">
    <property type="term" value="F:ITP diphosphatase activity"/>
    <property type="evidence" value="ECO:0007669"/>
    <property type="project" value="UniProtKB-UniRule"/>
</dbReference>
<comment type="similarity">
    <text evidence="1 10 11">Belongs to the HAM1 NTPase family.</text>
</comment>
<comment type="subunit">
    <text evidence="2 10">Homodimer.</text>
</comment>
<dbReference type="GO" id="GO:0009146">
    <property type="term" value="P:purine nucleoside triphosphate catabolic process"/>
    <property type="evidence" value="ECO:0007669"/>
    <property type="project" value="UniProtKB-UniRule"/>
</dbReference>
<evidence type="ECO:0000256" key="3">
    <source>
        <dbReference type="ARBA" id="ARBA00022723"/>
    </source>
</evidence>
<dbReference type="GO" id="GO:0009117">
    <property type="term" value="P:nucleotide metabolic process"/>
    <property type="evidence" value="ECO:0007669"/>
    <property type="project" value="UniProtKB-KW"/>
</dbReference>
<dbReference type="CDD" id="cd00515">
    <property type="entry name" value="HAM1"/>
    <property type="match status" value="1"/>
</dbReference>
<comment type="catalytic activity">
    <reaction evidence="8 10">
        <text>dITP + H2O = dIMP + diphosphate + H(+)</text>
        <dbReference type="Rhea" id="RHEA:28342"/>
        <dbReference type="ChEBI" id="CHEBI:15377"/>
        <dbReference type="ChEBI" id="CHEBI:15378"/>
        <dbReference type="ChEBI" id="CHEBI:33019"/>
        <dbReference type="ChEBI" id="CHEBI:61194"/>
        <dbReference type="ChEBI" id="CHEBI:61382"/>
        <dbReference type="EC" id="3.6.1.66"/>
    </reaction>
</comment>
<keyword evidence="4 10" id="KW-0547">Nucleotide-binding</keyword>
<dbReference type="Gene3D" id="3.90.950.10">
    <property type="match status" value="1"/>
</dbReference>
<keyword evidence="6 10" id="KW-0460">Magnesium</keyword>
<feature type="binding site" evidence="10">
    <location>
        <position position="74"/>
    </location>
    <ligand>
        <name>substrate</name>
    </ligand>
</feature>
<evidence type="ECO:0000256" key="8">
    <source>
        <dbReference type="ARBA" id="ARBA00051875"/>
    </source>
</evidence>
<dbReference type="AlphaFoldDB" id="A0A9D1PXU1"/>
<evidence type="ECO:0000256" key="4">
    <source>
        <dbReference type="ARBA" id="ARBA00022741"/>
    </source>
</evidence>
<evidence type="ECO:0000256" key="2">
    <source>
        <dbReference type="ARBA" id="ARBA00011738"/>
    </source>
</evidence>
<reference evidence="12" key="1">
    <citation type="journal article" date="2021" name="PeerJ">
        <title>Extensive microbial diversity within the chicken gut microbiome revealed by metagenomics and culture.</title>
        <authorList>
            <person name="Gilroy R."/>
            <person name="Ravi A."/>
            <person name="Getino M."/>
            <person name="Pursley I."/>
            <person name="Horton D.L."/>
            <person name="Alikhan N.F."/>
            <person name="Baker D."/>
            <person name="Gharbi K."/>
            <person name="Hall N."/>
            <person name="Watson M."/>
            <person name="Adriaenssens E.M."/>
            <person name="Foster-Nyarko E."/>
            <person name="Jarju S."/>
            <person name="Secka A."/>
            <person name="Antonio M."/>
            <person name="Oren A."/>
            <person name="Chaudhuri R.R."/>
            <person name="La Ragione R."/>
            <person name="Hildebrand F."/>
            <person name="Pallen M.J."/>
        </authorList>
    </citation>
    <scope>NUCLEOTIDE SEQUENCE</scope>
    <source>
        <strain evidence="12">ChiHecec2B26-446</strain>
    </source>
</reference>
<dbReference type="PANTHER" id="PTHR11067:SF9">
    <property type="entry name" value="INOSINE TRIPHOSPHATE PYROPHOSPHATASE"/>
    <property type="match status" value="1"/>
</dbReference>
<dbReference type="FunFam" id="3.90.950.10:FF:000001">
    <property type="entry name" value="dITP/XTP pyrophosphatase"/>
    <property type="match status" value="1"/>
</dbReference>
<comment type="catalytic activity">
    <reaction evidence="10">
        <text>ITP + H2O = IMP + diphosphate + H(+)</text>
        <dbReference type="Rhea" id="RHEA:29399"/>
        <dbReference type="ChEBI" id="CHEBI:15377"/>
        <dbReference type="ChEBI" id="CHEBI:15378"/>
        <dbReference type="ChEBI" id="CHEBI:33019"/>
        <dbReference type="ChEBI" id="CHEBI:58053"/>
        <dbReference type="ChEBI" id="CHEBI:61402"/>
        <dbReference type="EC" id="3.6.1.66"/>
    </reaction>
</comment>
<dbReference type="Proteomes" id="UP000886752">
    <property type="component" value="Unassembled WGS sequence"/>
</dbReference>
<name>A0A9D1PXU1_9BACT</name>
<keyword evidence="7 10" id="KW-0546">Nucleotide metabolism</keyword>
<feature type="binding site" evidence="10">
    <location>
        <position position="73"/>
    </location>
    <ligand>
        <name>Mg(2+)</name>
        <dbReference type="ChEBI" id="CHEBI:18420"/>
    </ligand>
</feature>
<gene>
    <name evidence="12" type="primary">rdgB</name>
    <name evidence="12" type="ORF">H9894_06890</name>
</gene>
<dbReference type="GO" id="GO:0000166">
    <property type="term" value="F:nucleotide binding"/>
    <property type="evidence" value="ECO:0007669"/>
    <property type="project" value="UniProtKB-KW"/>
</dbReference>
<dbReference type="EMBL" id="DXHV01000063">
    <property type="protein sequence ID" value="HIW00900.1"/>
    <property type="molecule type" value="Genomic_DNA"/>
</dbReference>
<evidence type="ECO:0000256" key="5">
    <source>
        <dbReference type="ARBA" id="ARBA00022801"/>
    </source>
</evidence>
<dbReference type="GO" id="GO:0046872">
    <property type="term" value="F:metal ion binding"/>
    <property type="evidence" value="ECO:0007669"/>
    <property type="project" value="UniProtKB-KW"/>
</dbReference>
<proteinExistence type="inferred from homology"/>
<dbReference type="PANTHER" id="PTHR11067">
    <property type="entry name" value="INOSINE TRIPHOSPHATE PYROPHOSPHATASE/HAM1 PROTEIN"/>
    <property type="match status" value="1"/>
</dbReference>
<dbReference type="HAMAP" id="MF_01405">
    <property type="entry name" value="Non_canon_purine_NTPase"/>
    <property type="match status" value="1"/>
</dbReference>
<dbReference type="NCBIfam" id="TIGR00042">
    <property type="entry name" value="RdgB/HAM1 family non-canonical purine NTP pyrophosphatase"/>
    <property type="match status" value="1"/>
</dbReference>
<sequence length="216" mass="23647">MAELERVVLATHNAGKVRELAEPLRSLGVELLGLEAFPQVGEIVEDGTTFAENALIKAATVADATGLISIADDSGLEVDALDGRPGIYSARYADDLLPMEGESRDMRNIRKLLMELKDVPYERRQARFVCCMACVSPGLYEPEETLVVQGIWEGRILPSCIGSNGFGYDPVFADVVLGVTAAQLTREEKMARSHRGQAVQSLIACWPEWRASLPRK</sequence>
<feature type="binding site" evidence="10">
    <location>
        <begin position="11"/>
        <end position="16"/>
    </location>
    <ligand>
        <name>substrate</name>
    </ligand>
</feature>
<reference evidence="12" key="2">
    <citation type="submission" date="2021-04" db="EMBL/GenBank/DDBJ databases">
        <authorList>
            <person name="Gilroy R."/>
        </authorList>
    </citation>
    <scope>NUCLEOTIDE SEQUENCE</scope>
    <source>
        <strain evidence="12">ChiHecec2B26-446</strain>
    </source>
</reference>
<comment type="catalytic activity">
    <reaction evidence="9 10">
        <text>XTP + H2O = XMP + diphosphate + H(+)</text>
        <dbReference type="Rhea" id="RHEA:28610"/>
        <dbReference type="ChEBI" id="CHEBI:15377"/>
        <dbReference type="ChEBI" id="CHEBI:15378"/>
        <dbReference type="ChEBI" id="CHEBI:33019"/>
        <dbReference type="ChEBI" id="CHEBI:57464"/>
        <dbReference type="ChEBI" id="CHEBI:61314"/>
        <dbReference type="EC" id="3.6.1.66"/>
    </reaction>
</comment>
<feature type="binding site" evidence="10">
    <location>
        <begin position="194"/>
        <end position="195"/>
    </location>
    <ligand>
        <name>substrate</name>
    </ligand>
</feature>
<dbReference type="GO" id="GO:0017111">
    <property type="term" value="F:ribonucleoside triphosphate phosphatase activity"/>
    <property type="evidence" value="ECO:0007669"/>
    <property type="project" value="InterPro"/>
</dbReference>
<dbReference type="EC" id="3.6.1.66" evidence="10"/>
<evidence type="ECO:0000313" key="12">
    <source>
        <dbReference type="EMBL" id="HIW00900.1"/>
    </source>
</evidence>
<protein>
    <recommendedName>
        <fullName evidence="10">dITP/XTP pyrophosphatase</fullName>
        <ecNumber evidence="10">3.6.1.66</ecNumber>
    </recommendedName>
    <alternativeName>
        <fullName evidence="10">Non-canonical purine NTP pyrophosphatase</fullName>
    </alternativeName>
    <alternativeName>
        <fullName evidence="10">Non-standard purine NTP pyrophosphatase</fullName>
    </alternativeName>
    <alternativeName>
        <fullName evidence="10">Nucleoside-triphosphate diphosphatase</fullName>
    </alternativeName>
    <alternativeName>
        <fullName evidence="10">Nucleoside-triphosphate pyrophosphatase</fullName>
        <shortName evidence="10">NTPase</shortName>
    </alternativeName>
</protein>
<dbReference type="InterPro" id="IPR020922">
    <property type="entry name" value="dITP/XTP_pyrophosphatase"/>
</dbReference>
<evidence type="ECO:0000256" key="1">
    <source>
        <dbReference type="ARBA" id="ARBA00008023"/>
    </source>
</evidence>
<accession>A0A9D1PXU1</accession>
<evidence type="ECO:0000256" key="7">
    <source>
        <dbReference type="ARBA" id="ARBA00023080"/>
    </source>
</evidence>
<dbReference type="InterPro" id="IPR029001">
    <property type="entry name" value="ITPase-like_fam"/>
</dbReference>
<comment type="caution">
    <text evidence="12">The sequence shown here is derived from an EMBL/GenBank/DDBJ whole genome shotgun (WGS) entry which is preliminary data.</text>
</comment>
<evidence type="ECO:0000256" key="6">
    <source>
        <dbReference type="ARBA" id="ARBA00022842"/>
    </source>
</evidence>
<organism evidence="12 13">
    <name type="scientific">Candidatus Desulfovibrio intestinipullorum</name>
    <dbReference type="NCBI Taxonomy" id="2838536"/>
    <lineage>
        <taxon>Bacteria</taxon>
        <taxon>Pseudomonadati</taxon>
        <taxon>Thermodesulfobacteriota</taxon>
        <taxon>Desulfovibrionia</taxon>
        <taxon>Desulfovibrionales</taxon>
        <taxon>Desulfovibrionaceae</taxon>
        <taxon>Desulfovibrio</taxon>
    </lineage>
</organism>
<evidence type="ECO:0000313" key="13">
    <source>
        <dbReference type="Proteomes" id="UP000886752"/>
    </source>
</evidence>
<feature type="binding site" evidence="10">
    <location>
        <position position="189"/>
    </location>
    <ligand>
        <name>substrate</name>
    </ligand>
</feature>
<dbReference type="SUPFAM" id="SSF52972">
    <property type="entry name" value="ITPase-like"/>
    <property type="match status" value="1"/>
</dbReference>
<keyword evidence="3 10" id="KW-0479">Metal-binding</keyword>
<dbReference type="GO" id="GO:0035870">
    <property type="term" value="F:dITP diphosphatase activity"/>
    <property type="evidence" value="ECO:0007669"/>
    <property type="project" value="UniProtKB-UniRule"/>
</dbReference>
<dbReference type="GO" id="GO:0036222">
    <property type="term" value="F:XTP diphosphatase activity"/>
    <property type="evidence" value="ECO:0007669"/>
    <property type="project" value="UniProtKB-UniRule"/>
</dbReference>